<keyword evidence="4 7" id="KW-0812">Transmembrane</keyword>
<feature type="transmembrane region" description="Helical" evidence="7">
    <location>
        <begin position="320"/>
        <end position="338"/>
    </location>
</feature>
<protein>
    <submittedName>
        <fullName evidence="9">Drug resistance transporter, EmrB/QacA subfamily</fullName>
    </submittedName>
</protein>
<feature type="transmembrane region" description="Helical" evidence="7">
    <location>
        <begin position="218"/>
        <end position="237"/>
    </location>
</feature>
<feature type="transmembrane region" description="Helical" evidence="7">
    <location>
        <begin position="192"/>
        <end position="212"/>
    </location>
</feature>
<dbReference type="SUPFAM" id="SSF103473">
    <property type="entry name" value="MFS general substrate transporter"/>
    <property type="match status" value="1"/>
</dbReference>
<feature type="transmembrane region" description="Helical" evidence="7">
    <location>
        <begin position="289"/>
        <end position="308"/>
    </location>
</feature>
<gene>
    <name evidence="9" type="ORF">SAMN02745163_03225</name>
</gene>
<keyword evidence="5 7" id="KW-1133">Transmembrane helix</keyword>
<dbReference type="Gene3D" id="1.20.1720.10">
    <property type="entry name" value="Multidrug resistance protein D"/>
    <property type="match status" value="1"/>
</dbReference>
<dbReference type="Proteomes" id="UP000184310">
    <property type="component" value="Unassembled WGS sequence"/>
</dbReference>
<dbReference type="RefSeq" id="WP_072990215.1">
    <property type="nucleotide sequence ID" value="NZ_FQZB01000013.1"/>
</dbReference>
<evidence type="ECO:0000313" key="10">
    <source>
        <dbReference type="Proteomes" id="UP000184310"/>
    </source>
</evidence>
<keyword evidence="6 7" id="KW-0472">Membrane</keyword>
<dbReference type="InterPro" id="IPR036259">
    <property type="entry name" value="MFS_trans_sf"/>
</dbReference>
<reference evidence="9 10" key="1">
    <citation type="submission" date="2016-11" db="EMBL/GenBank/DDBJ databases">
        <authorList>
            <person name="Jaros S."/>
            <person name="Januszkiewicz K."/>
            <person name="Wedrychowicz H."/>
        </authorList>
    </citation>
    <scope>NUCLEOTIDE SEQUENCE [LARGE SCALE GENOMIC DNA]</scope>
    <source>
        <strain evidence="9 10">DSM 21758</strain>
    </source>
</reference>
<feature type="transmembrane region" description="Helical" evidence="7">
    <location>
        <begin position="98"/>
        <end position="119"/>
    </location>
</feature>
<sequence>MNSKNRNIVIALMVAMFLAAFEGTVVTTAMPTIAKSLKGFNLISFIFSAYLLTSAISTPIYGKLSDLYGRKKMLSIGILIFIFGSSLCGFSQNMFQLIIFRLIQGLGAGAILTITYTIIGDTFSIEQRTKIQGWLSTVWGIASLIGPFLGGFLIDYLSWHWIFFINVPFGLLSIFLLNKNLTETLSNTKPKIDYLGALLLTISIVSVLFGVFLNNATLKISCLFTLIISLVIFYFVENKAEDPLVPFSIFTRATIIANIIAFLTSSILMGIEAYTPIYTQNVLGFSPTIAGVIMGPMSIAWLLSSVILSKALPKYGEKKVILSALIILISTSILLKFLSISSSVIYLIIIIFIMGFGFGFIFTVTTIMVQSAVGYEQRGVSTSTNALIRTLGQTIGVSIFGSIVNSSISKHFSKMGIDGITSENIYSSATSSLEIKNAFFTGVHNVYLTLIILTIASFIIATRLKKDKLNTQ</sequence>
<comment type="subcellular location">
    <subcellularLocation>
        <location evidence="1">Cell membrane</location>
        <topology evidence="1">Multi-pass membrane protein</topology>
    </subcellularLocation>
</comment>
<feature type="domain" description="Major facilitator superfamily (MFS) profile" evidence="8">
    <location>
        <begin position="8"/>
        <end position="469"/>
    </location>
</feature>
<evidence type="ECO:0000256" key="6">
    <source>
        <dbReference type="ARBA" id="ARBA00023136"/>
    </source>
</evidence>
<dbReference type="CDD" id="cd17502">
    <property type="entry name" value="MFS_Azr1_MDR_like"/>
    <property type="match status" value="1"/>
</dbReference>
<dbReference type="GO" id="GO:0022857">
    <property type="term" value="F:transmembrane transporter activity"/>
    <property type="evidence" value="ECO:0007669"/>
    <property type="project" value="InterPro"/>
</dbReference>
<dbReference type="STRING" id="1121302.SAMN02745163_03225"/>
<feature type="transmembrane region" description="Helical" evidence="7">
    <location>
        <begin position="160"/>
        <end position="180"/>
    </location>
</feature>
<dbReference type="OrthoDB" id="102502at2"/>
<dbReference type="Gene3D" id="1.20.1250.20">
    <property type="entry name" value="MFS general substrate transporter like domains"/>
    <property type="match status" value="1"/>
</dbReference>
<feature type="transmembrane region" description="Helical" evidence="7">
    <location>
        <begin position="73"/>
        <end position="92"/>
    </location>
</feature>
<dbReference type="PROSITE" id="PS50850">
    <property type="entry name" value="MFS"/>
    <property type="match status" value="1"/>
</dbReference>
<evidence type="ECO:0000256" key="2">
    <source>
        <dbReference type="ARBA" id="ARBA00022448"/>
    </source>
</evidence>
<dbReference type="FunFam" id="1.20.1720.10:FF:000004">
    <property type="entry name" value="EmrB/QacA family drug resistance transporter"/>
    <property type="match status" value="1"/>
</dbReference>
<keyword evidence="10" id="KW-1185">Reference proteome</keyword>
<feature type="transmembrane region" description="Helical" evidence="7">
    <location>
        <begin position="390"/>
        <end position="408"/>
    </location>
</feature>
<dbReference type="PANTHER" id="PTHR23501:SF191">
    <property type="entry name" value="VACUOLAR BASIC AMINO ACID TRANSPORTER 4"/>
    <property type="match status" value="1"/>
</dbReference>
<evidence type="ECO:0000256" key="7">
    <source>
        <dbReference type="SAM" id="Phobius"/>
    </source>
</evidence>
<dbReference type="PRINTS" id="PR01036">
    <property type="entry name" value="TCRTETB"/>
</dbReference>
<dbReference type="EMBL" id="FQZB01000013">
    <property type="protein sequence ID" value="SHK10061.1"/>
    <property type="molecule type" value="Genomic_DNA"/>
</dbReference>
<evidence type="ECO:0000313" key="9">
    <source>
        <dbReference type="EMBL" id="SHK10061.1"/>
    </source>
</evidence>
<accession>A0A1M6PQB1</accession>
<evidence type="ECO:0000256" key="5">
    <source>
        <dbReference type="ARBA" id="ARBA00022989"/>
    </source>
</evidence>
<proteinExistence type="predicted"/>
<feature type="transmembrane region" description="Helical" evidence="7">
    <location>
        <begin position="249"/>
        <end position="269"/>
    </location>
</feature>
<dbReference type="InterPro" id="IPR011701">
    <property type="entry name" value="MFS"/>
</dbReference>
<feature type="transmembrane region" description="Helical" evidence="7">
    <location>
        <begin position="39"/>
        <end position="61"/>
    </location>
</feature>
<feature type="transmembrane region" description="Helical" evidence="7">
    <location>
        <begin position="446"/>
        <end position="464"/>
    </location>
</feature>
<keyword evidence="2" id="KW-0813">Transport</keyword>
<evidence type="ECO:0000256" key="3">
    <source>
        <dbReference type="ARBA" id="ARBA00022475"/>
    </source>
</evidence>
<keyword evidence="3" id="KW-1003">Cell membrane</keyword>
<dbReference type="GO" id="GO:0005886">
    <property type="term" value="C:plasma membrane"/>
    <property type="evidence" value="ECO:0007669"/>
    <property type="project" value="UniProtKB-SubCell"/>
</dbReference>
<evidence type="ECO:0000256" key="1">
    <source>
        <dbReference type="ARBA" id="ARBA00004651"/>
    </source>
</evidence>
<evidence type="ECO:0000259" key="8">
    <source>
        <dbReference type="PROSITE" id="PS50850"/>
    </source>
</evidence>
<dbReference type="Pfam" id="PF07690">
    <property type="entry name" value="MFS_1"/>
    <property type="match status" value="1"/>
</dbReference>
<feature type="transmembrane region" description="Helical" evidence="7">
    <location>
        <begin position="344"/>
        <end position="369"/>
    </location>
</feature>
<dbReference type="InterPro" id="IPR020846">
    <property type="entry name" value="MFS_dom"/>
</dbReference>
<organism evidence="9 10">
    <name type="scientific">Clostridium cavendishii DSM 21758</name>
    <dbReference type="NCBI Taxonomy" id="1121302"/>
    <lineage>
        <taxon>Bacteria</taxon>
        <taxon>Bacillati</taxon>
        <taxon>Bacillota</taxon>
        <taxon>Clostridia</taxon>
        <taxon>Eubacteriales</taxon>
        <taxon>Clostridiaceae</taxon>
        <taxon>Clostridium</taxon>
    </lineage>
</organism>
<dbReference type="AlphaFoldDB" id="A0A1M6PQB1"/>
<name>A0A1M6PQB1_9CLOT</name>
<feature type="transmembrane region" description="Helical" evidence="7">
    <location>
        <begin position="131"/>
        <end position="154"/>
    </location>
</feature>
<dbReference type="PANTHER" id="PTHR23501">
    <property type="entry name" value="MAJOR FACILITATOR SUPERFAMILY"/>
    <property type="match status" value="1"/>
</dbReference>
<evidence type="ECO:0000256" key="4">
    <source>
        <dbReference type="ARBA" id="ARBA00022692"/>
    </source>
</evidence>